<reference evidence="2" key="1">
    <citation type="submission" date="2016-11" db="UniProtKB">
        <authorList>
            <consortium name="WormBaseParasite"/>
        </authorList>
    </citation>
    <scope>IDENTIFICATION</scope>
    <source>
        <strain evidence="2">KR3021</strain>
    </source>
</reference>
<accession>A0AC35U8E0</accession>
<dbReference type="WBParaSite" id="RSKR_0000921300.1">
    <property type="protein sequence ID" value="RSKR_0000921300.1"/>
    <property type="gene ID" value="RSKR_0000921300"/>
</dbReference>
<dbReference type="Proteomes" id="UP000095286">
    <property type="component" value="Unplaced"/>
</dbReference>
<evidence type="ECO:0000313" key="1">
    <source>
        <dbReference type="Proteomes" id="UP000095286"/>
    </source>
</evidence>
<organism evidence="1 2">
    <name type="scientific">Rhabditophanes sp. KR3021</name>
    <dbReference type="NCBI Taxonomy" id="114890"/>
    <lineage>
        <taxon>Eukaryota</taxon>
        <taxon>Metazoa</taxon>
        <taxon>Ecdysozoa</taxon>
        <taxon>Nematoda</taxon>
        <taxon>Chromadorea</taxon>
        <taxon>Rhabditida</taxon>
        <taxon>Tylenchina</taxon>
        <taxon>Panagrolaimomorpha</taxon>
        <taxon>Strongyloidoidea</taxon>
        <taxon>Alloionematidae</taxon>
        <taxon>Rhabditophanes</taxon>
    </lineage>
</organism>
<proteinExistence type="predicted"/>
<name>A0AC35U8E0_9BILA</name>
<protein>
    <submittedName>
        <fullName evidence="2">PKD_channel domain-containing protein</fullName>
    </submittedName>
</protein>
<sequence length="606" mass="69980">MSRYNRINEDTPEGSNVEGFSENGEMLNYMESLEQLSGDEREIALKLQKQLQFFLMDPIKKYKVRHQFPWKLMLQVLKIILITIQLILFAELRVTHVDFLEDTATVMRHKFLKDWDDERDVVAYPPPVGKYSVYRSTDLIEHFAFIVNSYYSLHNDSFASFSYDTGFTPYNKTKLSSGLRSDTMNYTLIPCMQLCTEKLRSVRIHNKTYEFDISPMENCNKLQFTIDELIQINEDPSALQDILASRNITFKADDSLGISKLTLHFNLRTIHFSPVLMDENPECYLIKIAIVFDNSRHTGQIQISLHSLISYVNICNGRALNDRKLSLHTLPILVIDILVFTCCLLSLGLCIRSMIKAYILQLRTGAFFKKNLYSKLSVIDKLEFVNLWNVMILLNDVFIIIGTLCKVSIEFRDFENHLFTLSSVFLGIGALLVYVGVLRYFIFFDEYNVIVLTLKKSIPNIMRFMVCTIILYLGFLFSGWMIIGAYSFKFRTLAKSSETLFSLINGDDMFPTFATINDTNTTIKVVGTIYIYAFVSLFIYVILSLFIAIIMDAYDVIKSRYTQKCHPKVSQLQEFLACAAEPDLNNSSSRIQFARDSQLPMTFSHR</sequence>
<evidence type="ECO:0000313" key="2">
    <source>
        <dbReference type="WBParaSite" id="RSKR_0000921300.1"/>
    </source>
</evidence>